<dbReference type="SMART" id="SM00312">
    <property type="entry name" value="PX"/>
    <property type="match status" value="1"/>
</dbReference>
<feature type="coiled-coil region" evidence="2">
    <location>
        <begin position="273"/>
        <end position="307"/>
    </location>
</feature>
<keyword evidence="1 2" id="KW-0175">Coiled coil</keyword>
<dbReference type="SUPFAM" id="SSF58038">
    <property type="entry name" value="SNARE fusion complex"/>
    <property type="match status" value="1"/>
</dbReference>
<reference evidence="5" key="1">
    <citation type="submission" date="2019-06" db="EMBL/GenBank/DDBJ databases">
        <authorList>
            <person name="Zheng W."/>
        </authorList>
    </citation>
    <scope>NUCLEOTIDE SEQUENCE</scope>
    <source>
        <strain evidence="5">QDHG01</strain>
    </source>
</reference>
<dbReference type="PROSITE" id="PS50195">
    <property type="entry name" value="PX"/>
    <property type="match status" value="1"/>
</dbReference>
<evidence type="ECO:0000256" key="1">
    <source>
        <dbReference type="PROSITE-ProRule" id="PRU00290"/>
    </source>
</evidence>
<keyword evidence="6" id="KW-1185">Reference proteome</keyword>
<evidence type="ECO:0000259" key="3">
    <source>
        <dbReference type="PROSITE" id="PS50195"/>
    </source>
</evidence>
<sequence>MEAAQQIFPHTISFDFIEWDQTGGEKATLYNIQVTFFRTTLQKTTKCLMRDRYSGLLDFHKKLLSLMGKQLADTLPEFPGKKTFGNKSQEFLQLRLNQMQNFFNALLGHQDTMAKEKVRLEIFKFIEKHLVAPEQGPTVEHVKWADETETQLNKQHTDIKECQQLLLALLKKQSQLNMSRYQSGKEQVSIKLLKDYNNDFTLFYDRIHIKAEKFDKSKLPAQAQPFEDIEEFKELATKDQRSLTMLQPQNRPGMIQDDLTEQQQIMNQNAIKLQEKSEKIDSIEKKAIDLEDKTAQFLEQARALRKEQEAKAGAKKKWFGFK</sequence>
<dbReference type="PROSITE" id="PS50892">
    <property type="entry name" value="V_SNARE"/>
    <property type="match status" value="1"/>
</dbReference>
<evidence type="ECO:0000256" key="2">
    <source>
        <dbReference type="SAM" id="Coils"/>
    </source>
</evidence>
<dbReference type="Pfam" id="PF00787">
    <property type="entry name" value="PX"/>
    <property type="match status" value="1"/>
</dbReference>
<name>A0A8J8T0A3_HALGN</name>
<evidence type="ECO:0000313" key="5">
    <source>
        <dbReference type="EMBL" id="TNV76836.1"/>
    </source>
</evidence>
<dbReference type="Pfam" id="PF00957">
    <property type="entry name" value="Synaptobrevin"/>
    <property type="match status" value="1"/>
</dbReference>
<dbReference type="CDD" id="cd06093">
    <property type="entry name" value="PX_domain"/>
    <property type="match status" value="1"/>
</dbReference>
<accession>A0A8J8T0A3</accession>
<evidence type="ECO:0000259" key="4">
    <source>
        <dbReference type="PROSITE" id="PS50892"/>
    </source>
</evidence>
<dbReference type="AlphaFoldDB" id="A0A8J8T0A3"/>
<dbReference type="OrthoDB" id="5772781at2759"/>
<organism evidence="5 6">
    <name type="scientific">Halteria grandinella</name>
    <dbReference type="NCBI Taxonomy" id="5974"/>
    <lineage>
        <taxon>Eukaryota</taxon>
        <taxon>Sar</taxon>
        <taxon>Alveolata</taxon>
        <taxon>Ciliophora</taxon>
        <taxon>Intramacronucleata</taxon>
        <taxon>Spirotrichea</taxon>
        <taxon>Stichotrichia</taxon>
        <taxon>Sporadotrichida</taxon>
        <taxon>Halteriidae</taxon>
        <taxon>Halteria</taxon>
    </lineage>
</organism>
<dbReference type="Gene3D" id="3.30.1520.10">
    <property type="entry name" value="Phox-like domain"/>
    <property type="match status" value="1"/>
</dbReference>
<protein>
    <recommendedName>
        <fullName evidence="7">PX domain-containing protein</fullName>
    </recommendedName>
</protein>
<dbReference type="Gene3D" id="1.20.5.110">
    <property type="match status" value="1"/>
</dbReference>
<dbReference type="SUPFAM" id="SSF64268">
    <property type="entry name" value="PX domain"/>
    <property type="match status" value="1"/>
</dbReference>
<feature type="domain" description="V-SNARE coiled-coil homology" evidence="4">
    <location>
        <begin position="251"/>
        <end position="311"/>
    </location>
</feature>
<dbReference type="InterPro" id="IPR042855">
    <property type="entry name" value="V_SNARE_CC"/>
</dbReference>
<evidence type="ECO:0000313" key="6">
    <source>
        <dbReference type="Proteomes" id="UP000785679"/>
    </source>
</evidence>
<comment type="caution">
    <text evidence="5">The sequence shown here is derived from an EMBL/GenBank/DDBJ whole genome shotgun (WGS) entry which is preliminary data.</text>
</comment>
<dbReference type="InterPro" id="IPR001683">
    <property type="entry name" value="PX_dom"/>
</dbReference>
<feature type="domain" description="PX" evidence="3">
    <location>
        <begin position="8"/>
        <end position="130"/>
    </location>
</feature>
<proteinExistence type="predicted"/>
<dbReference type="Proteomes" id="UP000785679">
    <property type="component" value="Unassembled WGS sequence"/>
</dbReference>
<dbReference type="InterPro" id="IPR036871">
    <property type="entry name" value="PX_dom_sf"/>
</dbReference>
<gene>
    <name evidence="5" type="ORF">FGO68_gene13784</name>
</gene>
<dbReference type="GO" id="GO:0035091">
    <property type="term" value="F:phosphatidylinositol binding"/>
    <property type="evidence" value="ECO:0007669"/>
    <property type="project" value="InterPro"/>
</dbReference>
<evidence type="ECO:0008006" key="7">
    <source>
        <dbReference type="Google" id="ProtNLM"/>
    </source>
</evidence>
<dbReference type="EMBL" id="RRYP01012884">
    <property type="protein sequence ID" value="TNV76836.1"/>
    <property type="molecule type" value="Genomic_DNA"/>
</dbReference>